<keyword evidence="5" id="KW-1185">Reference proteome</keyword>
<feature type="signal peptide" evidence="1">
    <location>
        <begin position="1"/>
        <end position="32"/>
    </location>
</feature>
<dbReference type="PANTHER" id="PTHR46825:SF15">
    <property type="entry name" value="BETA-LACTAMASE-RELATED DOMAIN-CONTAINING PROTEIN"/>
    <property type="match status" value="1"/>
</dbReference>
<dbReference type="Pfam" id="PF11954">
    <property type="entry name" value="DUF3471"/>
    <property type="match status" value="1"/>
</dbReference>
<sequence>MKFGYLSDNQIYTMKQVSLYLCLLLAPLLASAQSPVKEDKRLAGFDQQINALLKDWHASGLAIAIVEKDKVIYAKGFGYRDYEKKLPVTTSTLFAIGSCSKAFTGSLLGMQREEGKLDFETPVRNYMPELVFSNDELNSKVTLKDMMSHRTGLPRYDLSWYLFDTPSRDTLLHRIRYMIPNEPFRAKWQYNNFMYLAQGMVVEKVSGKSWEDNVKTRIFGPLEMKSSNTSIEDLKRSPDAATGYYVKKDSIITKTAYKGIDAIGPAGSINSNINDMSNWVTTWLNGGKFKGKEILSQRYTREAMSPQMIVDGGFPTKDAPDLHFSCYGYGWILGSYRGHYLVEHGGNIDGFSADVCLFPTDSIGIVILVNQSVSVIPRVATKIIADRFFELKARDWNDFYLTRVKAAKGGNAPKKDSVQTRIKGADVVRPAADYEGTFANAAYGRFKISSRKDSLFATYPIGTDYLKHVAYDIFQPYSVDSIKGVDTTVEVPVRVQFFMNTEGEIISAGMNLEEQQVVFTRQIDNASFIKYAGIYEINKMEIKIYLRGEQLMMFVPGQQDYTLISTGTDKFKLKELNGFSVEFNMNDKKEVVSVTAVQPNGRFVAKKK</sequence>
<accession>A0A7K1TZK3</accession>
<feature type="domain" description="Beta-lactamase-related" evidence="2">
    <location>
        <begin position="45"/>
        <end position="374"/>
    </location>
</feature>
<comment type="caution">
    <text evidence="4">The sequence shown here is derived from an EMBL/GenBank/DDBJ whole genome shotgun (WGS) entry which is preliminary data.</text>
</comment>
<dbReference type="Gene3D" id="2.40.128.600">
    <property type="match status" value="1"/>
</dbReference>
<dbReference type="PANTHER" id="PTHR46825">
    <property type="entry name" value="D-ALANYL-D-ALANINE-CARBOXYPEPTIDASE/ENDOPEPTIDASE AMPH"/>
    <property type="match status" value="1"/>
</dbReference>
<dbReference type="GO" id="GO:0016787">
    <property type="term" value="F:hydrolase activity"/>
    <property type="evidence" value="ECO:0007669"/>
    <property type="project" value="UniProtKB-KW"/>
</dbReference>
<feature type="domain" description="Peptidase S12 Pab87-related C-terminal" evidence="3">
    <location>
        <begin position="428"/>
        <end position="514"/>
    </location>
</feature>
<dbReference type="InterPro" id="IPR001466">
    <property type="entry name" value="Beta-lactam-related"/>
</dbReference>
<dbReference type="AlphaFoldDB" id="A0A7K1TZK3"/>
<keyword evidence="1" id="KW-0732">Signal</keyword>
<keyword evidence="4" id="KW-0378">Hydrolase</keyword>
<organism evidence="4 5">
    <name type="scientific">Chitinophaga tropicalis</name>
    <dbReference type="NCBI Taxonomy" id="2683588"/>
    <lineage>
        <taxon>Bacteria</taxon>
        <taxon>Pseudomonadati</taxon>
        <taxon>Bacteroidota</taxon>
        <taxon>Chitinophagia</taxon>
        <taxon>Chitinophagales</taxon>
        <taxon>Chitinophagaceae</taxon>
        <taxon>Chitinophaga</taxon>
    </lineage>
</organism>
<evidence type="ECO:0000313" key="5">
    <source>
        <dbReference type="Proteomes" id="UP000461730"/>
    </source>
</evidence>
<dbReference type="InterPro" id="IPR050491">
    <property type="entry name" value="AmpC-like"/>
</dbReference>
<name>A0A7K1TZK3_9BACT</name>
<evidence type="ECO:0000313" key="4">
    <source>
        <dbReference type="EMBL" id="MVT07486.1"/>
    </source>
</evidence>
<reference evidence="4 5" key="1">
    <citation type="submission" date="2019-12" db="EMBL/GenBank/DDBJ databases">
        <title>Chitinophaga sp. strain ysch24 (GDMCC 1.1355), whole genome shotgun sequence.</title>
        <authorList>
            <person name="Zhang X."/>
        </authorList>
    </citation>
    <scope>NUCLEOTIDE SEQUENCE [LARGE SCALE GENOMIC DNA]</scope>
    <source>
        <strain evidence="5">ysch24</strain>
    </source>
</reference>
<protein>
    <submittedName>
        <fullName evidence="4">Serine hydrolase</fullName>
    </submittedName>
</protein>
<dbReference type="Proteomes" id="UP000461730">
    <property type="component" value="Unassembled WGS sequence"/>
</dbReference>
<evidence type="ECO:0000259" key="2">
    <source>
        <dbReference type="Pfam" id="PF00144"/>
    </source>
</evidence>
<evidence type="ECO:0000256" key="1">
    <source>
        <dbReference type="SAM" id="SignalP"/>
    </source>
</evidence>
<dbReference type="Gene3D" id="3.40.710.10">
    <property type="entry name" value="DD-peptidase/beta-lactamase superfamily"/>
    <property type="match status" value="1"/>
</dbReference>
<dbReference type="InterPro" id="IPR012338">
    <property type="entry name" value="Beta-lactam/transpept-like"/>
</dbReference>
<evidence type="ECO:0000259" key="3">
    <source>
        <dbReference type="Pfam" id="PF11954"/>
    </source>
</evidence>
<dbReference type="InterPro" id="IPR021860">
    <property type="entry name" value="Peptidase_S12_Pab87-rel_C"/>
</dbReference>
<dbReference type="SUPFAM" id="SSF56601">
    <property type="entry name" value="beta-lactamase/transpeptidase-like"/>
    <property type="match status" value="1"/>
</dbReference>
<feature type="chain" id="PRO_5029570270" evidence="1">
    <location>
        <begin position="33"/>
        <end position="608"/>
    </location>
</feature>
<gene>
    <name evidence="4" type="ORF">GO493_04375</name>
</gene>
<dbReference type="EMBL" id="WRXN01000001">
    <property type="protein sequence ID" value="MVT07486.1"/>
    <property type="molecule type" value="Genomic_DNA"/>
</dbReference>
<proteinExistence type="predicted"/>
<dbReference type="Pfam" id="PF00144">
    <property type="entry name" value="Beta-lactamase"/>
    <property type="match status" value="1"/>
</dbReference>